<dbReference type="InParanoid" id="B4MMK3"/>
<dbReference type="PhylomeDB" id="B4MMK3"/>
<dbReference type="KEGG" id="dwi:6638653"/>
<dbReference type="STRING" id="7260.B4MMK3"/>
<dbReference type="AlphaFoldDB" id="B4MMK3"/>
<feature type="region of interest" description="Disordered" evidence="1">
    <location>
        <begin position="192"/>
        <end position="224"/>
    </location>
</feature>
<dbReference type="Proteomes" id="UP000007798">
    <property type="component" value="Unassembled WGS sequence"/>
</dbReference>
<gene>
    <name evidence="3" type="primary">Dwil\GK16662</name>
    <name evidence="3" type="ORF">Dwil_GK16662</name>
</gene>
<feature type="transmembrane region" description="Helical" evidence="2">
    <location>
        <begin position="133"/>
        <end position="156"/>
    </location>
</feature>
<organism evidence="3 4">
    <name type="scientific">Drosophila willistoni</name>
    <name type="common">Fruit fly</name>
    <dbReference type="NCBI Taxonomy" id="7260"/>
    <lineage>
        <taxon>Eukaryota</taxon>
        <taxon>Metazoa</taxon>
        <taxon>Ecdysozoa</taxon>
        <taxon>Arthropoda</taxon>
        <taxon>Hexapoda</taxon>
        <taxon>Insecta</taxon>
        <taxon>Pterygota</taxon>
        <taxon>Neoptera</taxon>
        <taxon>Endopterygota</taxon>
        <taxon>Diptera</taxon>
        <taxon>Brachycera</taxon>
        <taxon>Muscomorpha</taxon>
        <taxon>Ephydroidea</taxon>
        <taxon>Drosophilidae</taxon>
        <taxon>Drosophila</taxon>
        <taxon>Sophophora</taxon>
    </lineage>
</organism>
<keyword evidence="2" id="KW-1133">Transmembrane helix</keyword>
<sequence>MAILESCCFWKNVRKGSYACATYTLIYFGISTLMFLFYLKEEKEFLMGQREQPLGESMLERGDVTKATVIFNILFLFCSMLMLLSSFLLILGLRQNKRQLLLPWIFFMLGDLLIEFAHLIHLTLSRRVNFDPIVGFIFTIDFFVLCLNLYCLLCVISQYQFYREQRLHLAHQPPLVSPNVVFTDAEKSQQHHNLQQLQQQQLNGEHQNSQNTNTGQSKRLSRRLQAASPLITSQRLTNFSTITEEEEQQLQFRAPANGDNGNGDCGHISERSGATSSEGDIQPAVEQSPPTPIPTITLDANSQQ</sequence>
<feature type="compositionally biased region" description="Low complexity" evidence="1">
    <location>
        <begin position="192"/>
        <end position="210"/>
    </location>
</feature>
<feature type="region of interest" description="Disordered" evidence="1">
    <location>
        <begin position="254"/>
        <end position="304"/>
    </location>
</feature>
<protein>
    <submittedName>
        <fullName evidence="3">Uncharacterized protein</fullName>
    </submittedName>
</protein>
<evidence type="ECO:0000313" key="3">
    <source>
        <dbReference type="EMBL" id="EDW73409.1"/>
    </source>
</evidence>
<dbReference type="HOGENOM" id="CLU_998437_0_0_1"/>
<reference evidence="3 4" key="1">
    <citation type="journal article" date="2007" name="Nature">
        <title>Evolution of genes and genomes on the Drosophila phylogeny.</title>
        <authorList>
            <consortium name="Drosophila 12 Genomes Consortium"/>
            <person name="Clark A.G."/>
            <person name="Eisen M.B."/>
            <person name="Smith D.R."/>
            <person name="Bergman C.M."/>
            <person name="Oliver B."/>
            <person name="Markow T.A."/>
            <person name="Kaufman T.C."/>
            <person name="Kellis M."/>
            <person name="Gelbart W."/>
            <person name="Iyer V.N."/>
            <person name="Pollard D.A."/>
            <person name="Sackton T.B."/>
            <person name="Larracuente A.M."/>
            <person name="Singh N.D."/>
            <person name="Abad J.P."/>
            <person name="Abt D.N."/>
            <person name="Adryan B."/>
            <person name="Aguade M."/>
            <person name="Akashi H."/>
            <person name="Anderson W.W."/>
            <person name="Aquadro C.F."/>
            <person name="Ardell D.H."/>
            <person name="Arguello R."/>
            <person name="Artieri C.G."/>
            <person name="Barbash D.A."/>
            <person name="Barker D."/>
            <person name="Barsanti P."/>
            <person name="Batterham P."/>
            <person name="Batzoglou S."/>
            <person name="Begun D."/>
            <person name="Bhutkar A."/>
            <person name="Blanco E."/>
            <person name="Bosak S.A."/>
            <person name="Bradley R.K."/>
            <person name="Brand A.D."/>
            <person name="Brent M.R."/>
            <person name="Brooks A.N."/>
            <person name="Brown R.H."/>
            <person name="Butlin R.K."/>
            <person name="Caggese C."/>
            <person name="Calvi B.R."/>
            <person name="Bernardo de Carvalho A."/>
            <person name="Caspi A."/>
            <person name="Castrezana S."/>
            <person name="Celniker S.E."/>
            <person name="Chang J.L."/>
            <person name="Chapple C."/>
            <person name="Chatterji S."/>
            <person name="Chinwalla A."/>
            <person name="Civetta A."/>
            <person name="Clifton S.W."/>
            <person name="Comeron J.M."/>
            <person name="Costello J.C."/>
            <person name="Coyne J.A."/>
            <person name="Daub J."/>
            <person name="David R.G."/>
            <person name="Delcher A.L."/>
            <person name="Delehaunty K."/>
            <person name="Do C.B."/>
            <person name="Ebling H."/>
            <person name="Edwards K."/>
            <person name="Eickbush T."/>
            <person name="Evans J.D."/>
            <person name="Filipski A."/>
            <person name="Findeiss S."/>
            <person name="Freyhult E."/>
            <person name="Fulton L."/>
            <person name="Fulton R."/>
            <person name="Garcia A.C."/>
            <person name="Gardiner A."/>
            <person name="Garfield D.A."/>
            <person name="Garvin B.E."/>
            <person name="Gibson G."/>
            <person name="Gilbert D."/>
            <person name="Gnerre S."/>
            <person name="Godfrey J."/>
            <person name="Good R."/>
            <person name="Gotea V."/>
            <person name="Gravely B."/>
            <person name="Greenberg A.J."/>
            <person name="Griffiths-Jones S."/>
            <person name="Gross S."/>
            <person name="Guigo R."/>
            <person name="Gustafson E.A."/>
            <person name="Haerty W."/>
            <person name="Hahn M.W."/>
            <person name="Halligan D.L."/>
            <person name="Halpern A.L."/>
            <person name="Halter G.M."/>
            <person name="Han M.V."/>
            <person name="Heger A."/>
            <person name="Hillier L."/>
            <person name="Hinrichs A.S."/>
            <person name="Holmes I."/>
            <person name="Hoskins R.A."/>
            <person name="Hubisz M.J."/>
            <person name="Hultmark D."/>
            <person name="Huntley M.A."/>
            <person name="Jaffe D.B."/>
            <person name="Jagadeeshan S."/>
            <person name="Jeck W.R."/>
            <person name="Johnson J."/>
            <person name="Jones C.D."/>
            <person name="Jordan W.C."/>
            <person name="Karpen G.H."/>
            <person name="Kataoka E."/>
            <person name="Keightley P.D."/>
            <person name="Kheradpour P."/>
            <person name="Kirkness E.F."/>
            <person name="Koerich L.B."/>
            <person name="Kristiansen K."/>
            <person name="Kudrna D."/>
            <person name="Kulathinal R.J."/>
            <person name="Kumar S."/>
            <person name="Kwok R."/>
            <person name="Lander E."/>
            <person name="Langley C.H."/>
            <person name="Lapoint R."/>
            <person name="Lazzaro B.P."/>
            <person name="Lee S.J."/>
            <person name="Levesque L."/>
            <person name="Li R."/>
            <person name="Lin C.F."/>
            <person name="Lin M.F."/>
            <person name="Lindblad-Toh K."/>
            <person name="Llopart A."/>
            <person name="Long M."/>
            <person name="Low L."/>
            <person name="Lozovsky E."/>
            <person name="Lu J."/>
            <person name="Luo M."/>
            <person name="Machado C.A."/>
            <person name="Makalowski W."/>
            <person name="Marzo M."/>
            <person name="Matsuda M."/>
            <person name="Matzkin L."/>
            <person name="McAllister B."/>
            <person name="McBride C.S."/>
            <person name="McKernan B."/>
            <person name="McKernan K."/>
            <person name="Mendez-Lago M."/>
            <person name="Minx P."/>
            <person name="Mollenhauer M.U."/>
            <person name="Montooth K."/>
            <person name="Mount S.M."/>
            <person name="Mu X."/>
            <person name="Myers E."/>
            <person name="Negre B."/>
            <person name="Newfeld S."/>
            <person name="Nielsen R."/>
            <person name="Noor M.A."/>
            <person name="O'Grady P."/>
            <person name="Pachter L."/>
            <person name="Papaceit M."/>
            <person name="Parisi M.J."/>
            <person name="Parisi M."/>
            <person name="Parts L."/>
            <person name="Pedersen J.S."/>
            <person name="Pesole G."/>
            <person name="Phillippy A.M."/>
            <person name="Ponting C.P."/>
            <person name="Pop M."/>
            <person name="Porcelli D."/>
            <person name="Powell J.R."/>
            <person name="Prohaska S."/>
            <person name="Pruitt K."/>
            <person name="Puig M."/>
            <person name="Quesneville H."/>
            <person name="Ram K.R."/>
            <person name="Rand D."/>
            <person name="Rasmussen M.D."/>
            <person name="Reed L.K."/>
            <person name="Reenan R."/>
            <person name="Reily A."/>
            <person name="Remington K.A."/>
            <person name="Rieger T.T."/>
            <person name="Ritchie M.G."/>
            <person name="Robin C."/>
            <person name="Rogers Y.H."/>
            <person name="Rohde C."/>
            <person name="Rozas J."/>
            <person name="Rubenfield M.J."/>
            <person name="Ruiz A."/>
            <person name="Russo S."/>
            <person name="Salzberg S.L."/>
            <person name="Sanchez-Gracia A."/>
            <person name="Saranga D.J."/>
            <person name="Sato H."/>
            <person name="Schaeffer S.W."/>
            <person name="Schatz M.C."/>
            <person name="Schlenke T."/>
            <person name="Schwartz R."/>
            <person name="Segarra C."/>
            <person name="Singh R.S."/>
            <person name="Sirot L."/>
            <person name="Sirota M."/>
            <person name="Sisneros N.B."/>
            <person name="Smith C.D."/>
            <person name="Smith T.F."/>
            <person name="Spieth J."/>
            <person name="Stage D.E."/>
            <person name="Stark A."/>
            <person name="Stephan W."/>
            <person name="Strausberg R.L."/>
            <person name="Strempel S."/>
            <person name="Sturgill D."/>
            <person name="Sutton G."/>
            <person name="Sutton G.G."/>
            <person name="Tao W."/>
            <person name="Teichmann S."/>
            <person name="Tobari Y.N."/>
            <person name="Tomimura Y."/>
            <person name="Tsolas J.M."/>
            <person name="Valente V.L."/>
            <person name="Venter E."/>
            <person name="Venter J.C."/>
            <person name="Vicario S."/>
            <person name="Vieira F.G."/>
            <person name="Vilella A.J."/>
            <person name="Villasante A."/>
            <person name="Walenz B."/>
            <person name="Wang J."/>
            <person name="Wasserman M."/>
            <person name="Watts T."/>
            <person name="Wilson D."/>
            <person name="Wilson R.K."/>
            <person name="Wing R.A."/>
            <person name="Wolfner M.F."/>
            <person name="Wong A."/>
            <person name="Wong G.K."/>
            <person name="Wu C.I."/>
            <person name="Wu G."/>
            <person name="Yamamoto D."/>
            <person name="Yang H.P."/>
            <person name="Yang S.P."/>
            <person name="Yorke J.A."/>
            <person name="Yoshida K."/>
            <person name="Zdobnov E."/>
            <person name="Zhang P."/>
            <person name="Zhang Y."/>
            <person name="Zimin A.V."/>
            <person name="Baldwin J."/>
            <person name="Abdouelleil A."/>
            <person name="Abdulkadir J."/>
            <person name="Abebe A."/>
            <person name="Abera B."/>
            <person name="Abreu J."/>
            <person name="Acer S.C."/>
            <person name="Aftuck L."/>
            <person name="Alexander A."/>
            <person name="An P."/>
            <person name="Anderson E."/>
            <person name="Anderson S."/>
            <person name="Arachi H."/>
            <person name="Azer M."/>
            <person name="Bachantsang P."/>
            <person name="Barry A."/>
            <person name="Bayul T."/>
            <person name="Berlin A."/>
            <person name="Bessette D."/>
            <person name="Bloom T."/>
            <person name="Blye J."/>
            <person name="Boguslavskiy L."/>
            <person name="Bonnet C."/>
            <person name="Boukhgalter B."/>
            <person name="Bourzgui I."/>
            <person name="Brown A."/>
            <person name="Cahill P."/>
            <person name="Channer S."/>
            <person name="Cheshatsang Y."/>
            <person name="Chuda L."/>
            <person name="Citroen M."/>
            <person name="Collymore A."/>
            <person name="Cooke P."/>
            <person name="Costello M."/>
            <person name="D'Aco K."/>
            <person name="Daza R."/>
            <person name="De Haan G."/>
            <person name="DeGray S."/>
            <person name="DeMaso C."/>
            <person name="Dhargay N."/>
            <person name="Dooley K."/>
            <person name="Dooley E."/>
            <person name="Doricent M."/>
            <person name="Dorje P."/>
            <person name="Dorjee K."/>
            <person name="Dupes A."/>
            <person name="Elong R."/>
            <person name="Falk J."/>
            <person name="Farina A."/>
            <person name="Faro S."/>
            <person name="Ferguson D."/>
            <person name="Fisher S."/>
            <person name="Foley C.D."/>
            <person name="Franke A."/>
            <person name="Friedrich D."/>
            <person name="Gadbois L."/>
            <person name="Gearin G."/>
            <person name="Gearin C.R."/>
            <person name="Giannoukos G."/>
            <person name="Goode T."/>
            <person name="Graham J."/>
            <person name="Grandbois E."/>
            <person name="Grewal S."/>
            <person name="Gyaltsen K."/>
            <person name="Hafez N."/>
            <person name="Hagos B."/>
            <person name="Hall J."/>
            <person name="Henson C."/>
            <person name="Hollinger A."/>
            <person name="Honan T."/>
            <person name="Huard M.D."/>
            <person name="Hughes L."/>
            <person name="Hurhula B."/>
            <person name="Husby M.E."/>
            <person name="Kamat A."/>
            <person name="Kanga B."/>
            <person name="Kashin S."/>
            <person name="Khazanovich D."/>
            <person name="Kisner P."/>
            <person name="Lance K."/>
            <person name="Lara M."/>
            <person name="Lee W."/>
            <person name="Lennon N."/>
            <person name="Letendre F."/>
            <person name="LeVine R."/>
            <person name="Lipovsky A."/>
            <person name="Liu X."/>
            <person name="Liu J."/>
            <person name="Liu S."/>
            <person name="Lokyitsang T."/>
            <person name="Lokyitsang Y."/>
            <person name="Lubonja R."/>
            <person name="Lui A."/>
            <person name="MacDonald P."/>
            <person name="Magnisalis V."/>
            <person name="Maru K."/>
            <person name="Matthews C."/>
            <person name="McCusker W."/>
            <person name="McDonough S."/>
            <person name="Mehta T."/>
            <person name="Meldrim J."/>
            <person name="Meneus L."/>
            <person name="Mihai O."/>
            <person name="Mihalev A."/>
            <person name="Mihova T."/>
            <person name="Mittelman R."/>
            <person name="Mlenga V."/>
            <person name="Montmayeur A."/>
            <person name="Mulrain L."/>
            <person name="Navidi A."/>
            <person name="Naylor J."/>
            <person name="Negash T."/>
            <person name="Nguyen T."/>
            <person name="Nguyen N."/>
            <person name="Nicol R."/>
            <person name="Norbu C."/>
            <person name="Norbu N."/>
            <person name="Novod N."/>
            <person name="O'Neill B."/>
            <person name="Osman S."/>
            <person name="Markiewicz E."/>
            <person name="Oyono O.L."/>
            <person name="Patti C."/>
            <person name="Phunkhang P."/>
            <person name="Pierre F."/>
            <person name="Priest M."/>
            <person name="Raghuraman S."/>
            <person name="Rege F."/>
            <person name="Reyes R."/>
            <person name="Rise C."/>
            <person name="Rogov P."/>
            <person name="Ross K."/>
            <person name="Ryan E."/>
            <person name="Settipalli S."/>
            <person name="Shea T."/>
            <person name="Sherpa N."/>
            <person name="Shi L."/>
            <person name="Shih D."/>
            <person name="Sparrow T."/>
            <person name="Spaulding J."/>
            <person name="Stalker J."/>
            <person name="Stange-Thomann N."/>
            <person name="Stavropoulos S."/>
            <person name="Stone C."/>
            <person name="Strader C."/>
            <person name="Tesfaye S."/>
            <person name="Thomson T."/>
            <person name="Thoulutsang Y."/>
            <person name="Thoulutsang D."/>
            <person name="Topham K."/>
            <person name="Topping I."/>
            <person name="Tsamla T."/>
            <person name="Vassiliev H."/>
            <person name="Vo A."/>
            <person name="Wangchuk T."/>
            <person name="Wangdi T."/>
            <person name="Weiand M."/>
            <person name="Wilkinson J."/>
            <person name="Wilson A."/>
            <person name="Yadav S."/>
            <person name="Young G."/>
            <person name="Yu Q."/>
            <person name="Zembek L."/>
            <person name="Zhong D."/>
            <person name="Zimmer A."/>
            <person name="Zwirko Z."/>
            <person name="Jaffe D.B."/>
            <person name="Alvarez P."/>
            <person name="Brockman W."/>
            <person name="Butler J."/>
            <person name="Chin C."/>
            <person name="Gnerre S."/>
            <person name="Grabherr M."/>
            <person name="Kleber M."/>
            <person name="Mauceli E."/>
            <person name="MacCallum I."/>
        </authorList>
    </citation>
    <scope>NUCLEOTIDE SEQUENCE [LARGE SCALE GENOMIC DNA]</scope>
    <source>
        <strain evidence="4">Tucson 14030-0811.24</strain>
    </source>
</reference>
<evidence type="ECO:0000256" key="1">
    <source>
        <dbReference type="SAM" id="MobiDB-lite"/>
    </source>
</evidence>
<dbReference type="Pfam" id="PF15860">
    <property type="entry name" value="DUF4728"/>
    <property type="match status" value="1"/>
</dbReference>
<feature type="transmembrane region" description="Helical" evidence="2">
    <location>
        <begin position="100"/>
        <end position="121"/>
    </location>
</feature>
<keyword evidence="4" id="KW-1185">Reference proteome</keyword>
<dbReference type="PANTHER" id="PTHR36694:SF11">
    <property type="entry name" value="LP21121P-RELATED"/>
    <property type="match status" value="1"/>
</dbReference>
<dbReference type="PANTHER" id="PTHR36694">
    <property type="entry name" value="PASIFLORA 1, ISOFORM A-RELATED"/>
    <property type="match status" value="1"/>
</dbReference>
<proteinExistence type="predicted"/>
<feature type="transmembrane region" description="Helical" evidence="2">
    <location>
        <begin position="20"/>
        <end position="39"/>
    </location>
</feature>
<dbReference type="FunCoup" id="B4MMK3">
    <property type="interactions" value="9"/>
</dbReference>
<evidence type="ECO:0000313" key="4">
    <source>
        <dbReference type="Proteomes" id="UP000007798"/>
    </source>
</evidence>
<keyword evidence="2" id="KW-0472">Membrane</keyword>
<evidence type="ECO:0000256" key="2">
    <source>
        <dbReference type="SAM" id="Phobius"/>
    </source>
</evidence>
<name>B4MMK3_DROWI</name>
<accession>B4MMK3</accession>
<dbReference type="eggNOG" id="ENOG502S0QK">
    <property type="taxonomic scope" value="Eukaryota"/>
</dbReference>
<dbReference type="InterPro" id="IPR031720">
    <property type="entry name" value="DUF4728"/>
</dbReference>
<keyword evidence="2" id="KW-0812">Transmembrane</keyword>
<dbReference type="OMA" id="LFCSMLM"/>
<feature type="transmembrane region" description="Helical" evidence="2">
    <location>
        <begin position="69"/>
        <end position="93"/>
    </location>
</feature>
<dbReference type="EMBL" id="CH963847">
    <property type="protein sequence ID" value="EDW73409.1"/>
    <property type="molecule type" value="Genomic_DNA"/>
</dbReference>
<dbReference type="OrthoDB" id="10067585at2759"/>